<proteinExistence type="predicted"/>
<dbReference type="CDD" id="cd02028">
    <property type="entry name" value="UMPK_like"/>
    <property type="match status" value="1"/>
</dbReference>
<dbReference type="Proteomes" id="UP000054558">
    <property type="component" value="Unassembled WGS sequence"/>
</dbReference>
<dbReference type="AlphaFoldDB" id="A0A1Y1HU81"/>
<dbReference type="Gene3D" id="2.40.320.10">
    <property type="entry name" value="Hypothetical Protein Pfu-838710-001"/>
    <property type="match status" value="1"/>
</dbReference>
<dbReference type="OMA" id="QNDSMAD"/>
<dbReference type="OrthoDB" id="10257085at2759"/>
<name>A0A1Y1HU81_KLENI</name>
<evidence type="ECO:0000259" key="3">
    <source>
        <dbReference type="PROSITE" id="PS51707"/>
    </source>
</evidence>
<dbReference type="SUPFAM" id="SSF52540">
    <property type="entry name" value="P-loop containing nucleoside triphosphate hydrolases"/>
    <property type="match status" value="1"/>
</dbReference>
<feature type="region of interest" description="Disordered" evidence="1">
    <location>
        <begin position="567"/>
        <end position="637"/>
    </location>
</feature>
<dbReference type="Pfam" id="PF00485">
    <property type="entry name" value="PRK"/>
    <property type="match status" value="1"/>
</dbReference>
<protein>
    <recommendedName>
        <fullName evidence="3">CYTH domain-containing protein</fullName>
    </recommendedName>
</protein>
<feature type="compositionally biased region" description="Basic and acidic residues" evidence="1">
    <location>
        <begin position="613"/>
        <end position="632"/>
    </location>
</feature>
<evidence type="ECO:0000256" key="1">
    <source>
        <dbReference type="SAM" id="MobiDB-lite"/>
    </source>
</evidence>
<dbReference type="GO" id="GO:0005737">
    <property type="term" value="C:cytoplasm"/>
    <property type="evidence" value="ECO:0000318"/>
    <property type="project" value="GO_Central"/>
</dbReference>
<dbReference type="EMBL" id="DF237052">
    <property type="protein sequence ID" value="GAQ82190.1"/>
    <property type="molecule type" value="Genomic_DNA"/>
</dbReference>
<gene>
    <name evidence="4" type="ORF">KFL_001030150</name>
</gene>
<dbReference type="GO" id="GO:0005524">
    <property type="term" value="F:ATP binding"/>
    <property type="evidence" value="ECO:0007669"/>
    <property type="project" value="InterPro"/>
</dbReference>
<dbReference type="Gene3D" id="3.40.50.300">
    <property type="entry name" value="P-loop containing nucleotide triphosphate hydrolases"/>
    <property type="match status" value="1"/>
</dbReference>
<dbReference type="SUPFAM" id="SSF55154">
    <property type="entry name" value="CYTH-like phosphatases"/>
    <property type="match status" value="1"/>
</dbReference>
<dbReference type="InterPro" id="IPR023577">
    <property type="entry name" value="CYTH_domain"/>
</dbReference>
<reference evidence="4 5" key="1">
    <citation type="journal article" date="2014" name="Nat. Commun.">
        <title>Klebsormidium flaccidum genome reveals primary factors for plant terrestrial adaptation.</title>
        <authorList>
            <person name="Hori K."/>
            <person name="Maruyama F."/>
            <person name="Fujisawa T."/>
            <person name="Togashi T."/>
            <person name="Yamamoto N."/>
            <person name="Seo M."/>
            <person name="Sato S."/>
            <person name="Yamada T."/>
            <person name="Mori H."/>
            <person name="Tajima N."/>
            <person name="Moriyama T."/>
            <person name="Ikeuchi M."/>
            <person name="Watanabe M."/>
            <person name="Wada H."/>
            <person name="Kobayashi K."/>
            <person name="Saito M."/>
            <person name="Masuda T."/>
            <person name="Sasaki-Sekimoto Y."/>
            <person name="Mashiguchi K."/>
            <person name="Awai K."/>
            <person name="Shimojima M."/>
            <person name="Masuda S."/>
            <person name="Iwai M."/>
            <person name="Nobusawa T."/>
            <person name="Narise T."/>
            <person name="Kondo S."/>
            <person name="Saito H."/>
            <person name="Sato R."/>
            <person name="Murakawa M."/>
            <person name="Ihara Y."/>
            <person name="Oshima-Yamada Y."/>
            <person name="Ohtaka K."/>
            <person name="Satoh M."/>
            <person name="Sonobe K."/>
            <person name="Ishii M."/>
            <person name="Ohtani R."/>
            <person name="Kanamori-Sato M."/>
            <person name="Honoki R."/>
            <person name="Miyazaki D."/>
            <person name="Mochizuki H."/>
            <person name="Umetsu J."/>
            <person name="Higashi K."/>
            <person name="Shibata D."/>
            <person name="Kamiya Y."/>
            <person name="Sato N."/>
            <person name="Nakamura Y."/>
            <person name="Tabata S."/>
            <person name="Ida S."/>
            <person name="Kurokawa K."/>
            <person name="Ohta H."/>
        </authorList>
    </citation>
    <scope>NUCLEOTIDE SEQUENCE [LARGE SCALE GENOMIC DNA]</scope>
    <source>
        <strain evidence="4 5">NIES-2285</strain>
    </source>
</reference>
<evidence type="ECO:0000313" key="5">
    <source>
        <dbReference type="Proteomes" id="UP000054558"/>
    </source>
</evidence>
<dbReference type="GO" id="GO:0016301">
    <property type="term" value="F:kinase activity"/>
    <property type="evidence" value="ECO:0007669"/>
    <property type="project" value="InterPro"/>
</dbReference>
<feature type="transmembrane region" description="Helical" evidence="2">
    <location>
        <begin position="693"/>
        <end position="713"/>
    </location>
</feature>
<dbReference type="STRING" id="105231.A0A1Y1HU81"/>
<keyword evidence="2" id="KW-0812">Transmembrane</keyword>
<dbReference type="PANTHER" id="PTHR10285">
    <property type="entry name" value="URIDINE KINASE"/>
    <property type="match status" value="1"/>
</dbReference>
<feature type="region of interest" description="Disordered" evidence="1">
    <location>
        <begin position="466"/>
        <end position="541"/>
    </location>
</feature>
<dbReference type="Pfam" id="PF01928">
    <property type="entry name" value="CYTH"/>
    <property type="match status" value="1"/>
</dbReference>
<keyword evidence="5" id="KW-1185">Reference proteome</keyword>
<evidence type="ECO:0000256" key="2">
    <source>
        <dbReference type="SAM" id="Phobius"/>
    </source>
</evidence>
<evidence type="ECO:0000313" key="4">
    <source>
        <dbReference type="EMBL" id="GAQ82190.1"/>
    </source>
</evidence>
<dbReference type="GO" id="GO:0016462">
    <property type="term" value="F:pyrophosphatase activity"/>
    <property type="evidence" value="ECO:0007669"/>
    <property type="project" value="UniProtKB-ARBA"/>
</dbReference>
<keyword evidence="2" id="KW-0472">Membrane</keyword>
<accession>A0A1Y1HU81</accession>
<dbReference type="InterPro" id="IPR033469">
    <property type="entry name" value="CYTH-like_dom_sf"/>
</dbReference>
<sequence length="721" mass="80780">MSSPNRSQARRKSAGLLKHQLQLIKRKGDQGTTRYEIQPIPDTLSFEKGFFLFIRALQLLREHNDGVLLVGLAGPSGAGKTVFSEKISNFMPGCSVISMDNYNDASRLVDGNFDDPRLTDYTTLMDNIKNLQNGLPAEVPIYDFKQSKRIGFKTVEVPSARVVIIEGIYALSERLRPMLDLAVSITGGVHFDLVKRVLRDINRSGQEPEDIIHQISETVYPMYKAFIEPDLQTAHIRIVNKFNPFSGFQNATYILKSQKTVTPDQIRAVLPPNCTEYVEETYDIYLLPPGEDAESCQSYLRMRNRDGKYSLMFEEWVTDGPFIISPRITFEVSVRILGGLMALGYEMGAILRRSSQVFRDETIAVKIDTFEQLQREYVNVQGRDRALVEEIGKKLELEGTYVPRSYIEQMQLEKLTKEFQLVPEDIKQKLASEDALVGSVISSPSMSWIAEARLNRDIMGRSAPVMAHRNNRSPTKAGQFRTDKTGRHWPPQLHLNSSNGSLENVEEGGHKRKNSEDESSHNRGVPDSPFLVGAPAPGTNQIGEQLQTINEKFDQLLDRMLDLERKVTASTSPSASRGTTPPPKQRFEGHPLTNGPGGGSRELVGSYQKSHLGMRDETEAGDLSGRERRGMEAEGSLSDEVRLLARGQRHISTQLDVLSGAVRDNLREQQRKDSGTQYWRKGHLFTEGLWEPATGVAIVSGSLAVIGAVFWVWKVRGRGTT</sequence>
<dbReference type="InterPro" id="IPR006083">
    <property type="entry name" value="PRK/URK"/>
</dbReference>
<dbReference type="PRINTS" id="PR00988">
    <property type="entry name" value="URIDINKINASE"/>
</dbReference>
<dbReference type="InterPro" id="IPR027417">
    <property type="entry name" value="P-loop_NTPase"/>
</dbReference>
<keyword evidence="2" id="KW-1133">Transmembrane helix</keyword>
<dbReference type="PROSITE" id="PS51707">
    <property type="entry name" value="CYTH"/>
    <property type="match status" value="1"/>
</dbReference>
<organism evidence="4 5">
    <name type="scientific">Klebsormidium nitens</name>
    <name type="common">Green alga</name>
    <name type="synonym">Ulothrix nitens</name>
    <dbReference type="NCBI Taxonomy" id="105231"/>
    <lineage>
        <taxon>Eukaryota</taxon>
        <taxon>Viridiplantae</taxon>
        <taxon>Streptophyta</taxon>
        <taxon>Klebsormidiophyceae</taxon>
        <taxon>Klebsormidiales</taxon>
        <taxon>Klebsormidiaceae</taxon>
        <taxon>Klebsormidium</taxon>
    </lineage>
</organism>
<feature type="compositionally biased region" description="Polar residues" evidence="1">
    <location>
        <begin position="568"/>
        <end position="579"/>
    </location>
</feature>
<feature type="domain" description="CYTH" evidence="3">
    <location>
        <begin position="250"/>
        <end position="412"/>
    </location>
</feature>